<feature type="coiled-coil region" evidence="1">
    <location>
        <begin position="48"/>
        <end position="107"/>
    </location>
</feature>
<dbReference type="AlphaFoldDB" id="A0A512BJ27"/>
<name>A0A512BJ27_9BACT</name>
<keyword evidence="1" id="KW-0175">Coiled coil</keyword>
<dbReference type="RefSeq" id="WP_147206110.1">
    <property type="nucleotide sequence ID" value="NZ_BJYT01000035.1"/>
</dbReference>
<dbReference type="Proteomes" id="UP000321513">
    <property type="component" value="Unassembled WGS sequence"/>
</dbReference>
<dbReference type="OrthoDB" id="10014924at2"/>
<sequence length="140" mass="16049">MPLLQKVADNRLLHLLNWLGTLKRYIIILSPNTELKSKLLKDITKQLEANYSKQVENLDTNLQNLQKANERDVNVLNQQLLAAKEVKQGYTNQIQDLQKQIERAGRISTAIFFNYSSIGNRMASGKTYRSLTLVISISFK</sequence>
<gene>
    <name evidence="2" type="ORF">SAE01_44780</name>
</gene>
<evidence type="ECO:0000256" key="1">
    <source>
        <dbReference type="SAM" id="Coils"/>
    </source>
</evidence>
<organism evidence="2 3">
    <name type="scientific">Segetibacter aerophilus</name>
    <dbReference type="NCBI Taxonomy" id="670293"/>
    <lineage>
        <taxon>Bacteria</taxon>
        <taxon>Pseudomonadati</taxon>
        <taxon>Bacteroidota</taxon>
        <taxon>Chitinophagia</taxon>
        <taxon>Chitinophagales</taxon>
        <taxon>Chitinophagaceae</taxon>
        <taxon>Segetibacter</taxon>
    </lineage>
</organism>
<evidence type="ECO:0000313" key="3">
    <source>
        <dbReference type="Proteomes" id="UP000321513"/>
    </source>
</evidence>
<reference evidence="2 3" key="1">
    <citation type="submission" date="2019-07" db="EMBL/GenBank/DDBJ databases">
        <title>Whole genome shotgun sequence of Segetibacter aerophilus NBRC 106135.</title>
        <authorList>
            <person name="Hosoyama A."/>
            <person name="Uohara A."/>
            <person name="Ohji S."/>
            <person name="Ichikawa N."/>
        </authorList>
    </citation>
    <scope>NUCLEOTIDE SEQUENCE [LARGE SCALE GENOMIC DNA]</scope>
    <source>
        <strain evidence="2 3">NBRC 106135</strain>
    </source>
</reference>
<comment type="caution">
    <text evidence="2">The sequence shown here is derived from an EMBL/GenBank/DDBJ whole genome shotgun (WGS) entry which is preliminary data.</text>
</comment>
<proteinExistence type="predicted"/>
<accession>A0A512BJ27</accession>
<protein>
    <submittedName>
        <fullName evidence="2">Uncharacterized protein</fullName>
    </submittedName>
</protein>
<dbReference type="EMBL" id="BJYT01000035">
    <property type="protein sequence ID" value="GEO11982.1"/>
    <property type="molecule type" value="Genomic_DNA"/>
</dbReference>
<keyword evidence="3" id="KW-1185">Reference proteome</keyword>
<evidence type="ECO:0000313" key="2">
    <source>
        <dbReference type="EMBL" id="GEO11982.1"/>
    </source>
</evidence>